<dbReference type="PANTHER" id="PTHR24251:SF49">
    <property type="entry name" value="DELETED IN MALIGNANT BRAIN TUMORS 1 PROTEIN"/>
    <property type="match status" value="1"/>
</dbReference>
<dbReference type="InterPro" id="IPR000859">
    <property type="entry name" value="CUB_dom"/>
</dbReference>
<comment type="similarity">
    <text evidence="2">Belongs to the spermadhesin family.</text>
</comment>
<feature type="domain" description="CUB" evidence="7">
    <location>
        <begin position="26"/>
        <end position="127"/>
    </location>
</feature>
<name>A0ABM1DCK6_CERSS</name>
<evidence type="ECO:0000256" key="4">
    <source>
        <dbReference type="ARBA" id="ARBA00022737"/>
    </source>
</evidence>
<evidence type="ECO:0000313" key="8">
    <source>
        <dbReference type="Proteomes" id="UP000694910"/>
    </source>
</evidence>
<comment type="caution">
    <text evidence="6">Lacks conserved residue(s) required for the propagation of feature annotation.</text>
</comment>
<dbReference type="Gene3D" id="2.60.120.290">
    <property type="entry name" value="Spermadhesin, CUB domain"/>
    <property type="match status" value="1"/>
</dbReference>
<keyword evidence="8" id="KW-1185">Reference proteome</keyword>
<comment type="subcellular location">
    <subcellularLocation>
        <location evidence="1">Secreted</location>
    </subcellularLocation>
</comment>
<keyword evidence="4" id="KW-0677">Repeat</keyword>
<protein>
    <submittedName>
        <fullName evidence="9">Carbohydrate-binding protein AQN-1-like</fullName>
    </submittedName>
</protein>
<evidence type="ECO:0000256" key="1">
    <source>
        <dbReference type="ARBA" id="ARBA00004613"/>
    </source>
</evidence>
<evidence type="ECO:0000259" key="7">
    <source>
        <dbReference type="PROSITE" id="PS01180"/>
    </source>
</evidence>
<evidence type="ECO:0000256" key="5">
    <source>
        <dbReference type="ARBA" id="ARBA00023157"/>
    </source>
</evidence>
<dbReference type="CDD" id="cd00041">
    <property type="entry name" value="CUB"/>
    <property type="match status" value="1"/>
</dbReference>
<proteinExistence type="inferred from homology"/>
<dbReference type="Pfam" id="PF00431">
    <property type="entry name" value="CUB"/>
    <property type="match status" value="1"/>
</dbReference>
<dbReference type="SMART" id="SM00042">
    <property type="entry name" value="CUB"/>
    <property type="match status" value="1"/>
</dbReference>
<evidence type="ECO:0000256" key="6">
    <source>
        <dbReference type="PROSITE-ProRule" id="PRU00059"/>
    </source>
</evidence>
<evidence type="ECO:0000256" key="2">
    <source>
        <dbReference type="ARBA" id="ARBA00010668"/>
    </source>
</evidence>
<dbReference type="PROSITE" id="PS00986">
    <property type="entry name" value="SPERMADHESIN_2"/>
    <property type="match status" value="1"/>
</dbReference>
<dbReference type="PROSITE" id="PS00985">
    <property type="entry name" value="SPERMADHESIN_1"/>
    <property type="match status" value="1"/>
</dbReference>
<dbReference type="RefSeq" id="XP_014649537.1">
    <property type="nucleotide sequence ID" value="XM_014794051.1"/>
</dbReference>
<evidence type="ECO:0000313" key="9">
    <source>
        <dbReference type="RefSeq" id="XP_014649537.1"/>
    </source>
</evidence>
<dbReference type="PROSITE" id="PS01180">
    <property type="entry name" value="CUB"/>
    <property type="match status" value="1"/>
</dbReference>
<keyword evidence="5" id="KW-1015">Disulfide bond</keyword>
<dbReference type="InterPro" id="IPR035914">
    <property type="entry name" value="Sperma_CUB_dom_sf"/>
</dbReference>
<organism evidence="8 9">
    <name type="scientific">Ceratotherium simum simum</name>
    <name type="common">Southern white rhinoceros</name>
    <dbReference type="NCBI Taxonomy" id="73337"/>
    <lineage>
        <taxon>Eukaryota</taxon>
        <taxon>Metazoa</taxon>
        <taxon>Chordata</taxon>
        <taxon>Craniata</taxon>
        <taxon>Vertebrata</taxon>
        <taxon>Euteleostomi</taxon>
        <taxon>Mammalia</taxon>
        <taxon>Eutheria</taxon>
        <taxon>Laurasiatheria</taxon>
        <taxon>Perissodactyla</taxon>
        <taxon>Rhinocerotidae</taxon>
        <taxon>Ceratotherium</taxon>
    </lineage>
</organism>
<keyword evidence="3" id="KW-0964">Secreted</keyword>
<dbReference type="GeneID" id="106803220"/>
<sequence length="157" mass="16733">MVKVNLAGKILSSQAELMDTPAYSDCGGLLTEHLGKISNYVGPKTVCVWTIQENPGLHVALVIPALNLTCNKEYLEIQDGPPGSESYGKICEGLVLTFHSSSNIMTIKYTRKSDHSASPFDVYYYADSKDDTGILVVTTVVAVPAVVAAAPQVGLVS</sequence>
<dbReference type="InterPro" id="IPR000124">
    <property type="entry name" value="Spermadhesin"/>
</dbReference>
<dbReference type="SUPFAM" id="SSF49854">
    <property type="entry name" value="Spermadhesin, CUB domain"/>
    <property type="match status" value="1"/>
</dbReference>
<evidence type="ECO:0000256" key="3">
    <source>
        <dbReference type="ARBA" id="ARBA00022525"/>
    </source>
</evidence>
<dbReference type="Proteomes" id="UP000694910">
    <property type="component" value="Unplaced"/>
</dbReference>
<dbReference type="PANTHER" id="PTHR24251">
    <property type="entry name" value="OVOCHYMASE-RELATED"/>
    <property type="match status" value="1"/>
</dbReference>
<gene>
    <name evidence="9" type="primary">LOC106803220</name>
</gene>
<accession>A0ABM1DCK6</accession>
<reference evidence="9" key="1">
    <citation type="submission" date="2025-08" db="UniProtKB">
        <authorList>
            <consortium name="RefSeq"/>
        </authorList>
    </citation>
    <scope>IDENTIFICATION</scope>
</reference>